<dbReference type="PANTHER" id="PTHR30006">
    <property type="entry name" value="THIAMINE-BINDING PERIPLASMIC PROTEIN-RELATED"/>
    <property type="match status" value="1"/>
</dbReference>
<protein>
    <submittedName>
        <fullName evidence="3">Extracellular solute-binding protein</fullName>
    </submittedName>
</protein>
<keyword evidence="1 2" id="KW-0732">Signal</keyword>
<dbReference type="RefSeq" id="WP_156711093.1">
    <property type="nucleotide sequence ID" value="NZ_WPHG01000001.1"/>
</dbReference>
<dbReference type="AlphaFoldDB" id="A0A844Q7R8"/>
<accession>A0A844Q7R8</accession>
<comment type="caution">
    <text evidence="3">The sequence shown here is derived from an EMBL/GenBank/DDBJ whole genome shotgun (WGS) entry which is preliminary data.</text>
</comment>
<dbReference type="Pfam" id="PF13343">
    <property type="entry name" value="SBP_bac_6"/>
    <property type="match status" value="1"/>
</dbReference>
<dbReference type="GO" id="GO:0030288">
    <property type="term" value="C:outer membrane-bounded periplasmic space"/>
    <property type="evidence" value="ECO:0007669"/>
    <property type="project" value="TreeGrafter"/>
</dbReference>
<reference evidence="3 4" key="1">
    <citation type="submission" date="2019-12" db="EMBL/GenBank/DDBJ databases">
        <title>Nitratireductor arenosus sp. nov., Isolated from sea sand, Jeju island, South Korea.</title>
        <authorList>
            <person name="Kim W."/>
        </authorList>
    </citation>
    <scope>NUCLEOTIDE SEQUENCE [LARGE SCALE GENOMIC DNA]</scope>
    <source>
        <strain evidence="3 4">CAU 1489</strain>
    </source>
</reference>
<evidence type="ECO:0000313" key="3">
    <source>
        <dbReference type="EMBL" id="MVA96136.1"/>
    </source>
</evidence>
<dbReference type="Gene3D" id="3.40.190.10">
    <property type="entry name" value="Periplasmic binding protein-like II"/>
    <property type="match status" value="2"/>
</dbReference>
<feature type="chain" id="PRO_5032834139" evidence="2">
    <location>
        <begin position="21"/>
        <end position="340"/>
    </location>
</feature>
<evidence type="ECO:0000313" key="4">
    <source>
        <dbReference type="Proteomes" id="UP000463224"/>
    </source>
</evidence>
<dbReference type="GO" id="GO:0015888">
    <property type="term" value="P:thiamine transport"/>
    <property type="evidence" value="ECO:0007669"/>
    <property type="project" value="TreeGrafter"/>
</dbReference>
<proteinExistence type="predicted"/>
<dbReference type="PANTHER" id="PTHR30006:SF2">
    <property type="entry name" value="ABC TRANSPORTER SUBSTRATE-BINDING PROTEIN"/>
    <property type="match status" value="1"/>
</dbReference>
<dbReference type="SUPFAM" id="SSF53850">
    <property type="entry name" value="Periplasmic binding protein-like II"/>
    <property type="match status" value="1"/>
</dbReference>
<evidence type="ECO:0000256" key="1">
    <source>
        <dbReference type="ARBA" id="ARBA00022729"/>
    </source>
</evidence>
<dbReference type="CDD" id="cd13589">
    <property type="entry name" value="PBP2_polyamine_RpCGA009"/>
    <property type="match status" value="1"/>
</dbReference>
<keyword evidence="4" id="KW-1185">Reference proteome</keyword>
<gene>
    <name evidence="3" type="ORF">GN330_02590</name>
</gene>
<dbReference type="EMBL" id="WPHG01000001">
    <property type="protein sequence ID" value="MVA96136.1"/>
    <property type="molecule type" value="Genomic_DNA"/>
</dbReference>
<dbReference type="GO" id="GO:0030975">
    <property type="term" value="F:thiamine binding"/>
    <property type="evidence" value="ECO:0007669"/>
    <property type="project" value="TreeGrafter"/>
</dbReference>
<dbReference type="GO" id="GO:0030976">
    <property type="term" value="F:thiamine pyrophosphate binding"/>
    <property type="evidence" value="ECO:0007669"/>
    <property type="project" value="TreeGrafter"/>
</dbReference>
<dbReference type="Proteomes" id="UP000463224">
    <property type="component" value="Unassembled WGS sequence"/>
</dbReference>
<name>A0A844Q7R8_9HYPH</name>
<sequence length="340" mass="37680">MKTRHILATLALTVSWSGMAAADDCMLRVTTWGGSYQGTYESVAAKFEEQYNCKIEWVVGASPDHLIKARLGQVDVVTNTLLNSIAGEKEGLWLPLDPAKIPNMANLYENAIYSKNTIFANVGDYVLAYNSDKLSEAPASWEDLWKPDYKNSVVIYGADHIPTLSLMVMKAEQNGGGIDNMEPGIDRMAELIKSGNLIGMLDVESQMVSLFETGDAALGMLATGRMKDLLSKGAKNISFVRPEEGTFPLITSVNIHKDATNPDMAANFVNYILSPEVQVAFATRNLYAPTVKNAEVPEDFEYRELLVRNEAFGRLFLPDQEKITANKADWQQRLNQKAKR</sequence>
<evidence type="ECO:0000256" key="2">
    <source>
        <dbReference type="SAM" id="SignalP"/>
    </source>
</evidence>
<feature type="signal peptide" evidence="2">
    <location>
        <begin position="1"/>
        <end position="20"/>
    </location>
</feature>
<organism evidence="3 4">
    <name type="scientific">Nitratireductor arenosus</name>
    <dbReference type="NCBI Taxonomy" id="2682096"/>
    <lineage>
        <taxon>Bacteria</taxon>
        <taxon>Pseudomonadati</taxon>
        <taxon>Pseudomonadota</taxon>
        <taxon>Alphaproteobacteria</taxon>
        <taxon>Hyphomicrobiales</taxon>
        <taxon>Phyllobacteriaceae</taxon>
        <taxon>Nitratireductor</taxon>
    </lineage>
</organism>